<dbReference type="SUPFAM" id="SSF53474">
    <property type="entry name" value="alpha/beta-Hydrolases"/>
    <property type="match status" value="1"/>
</dbReference>
<gene>
    <name evidence="5" type="ORF">B6F84_06230</name>
</gene>
<dbReference type="PANTHER" id="PTHR46197:SF3">
    <property type="entry name" value="AB HYDROLASE-1 DOMAIN-CONTAINING PROTEIN"/>
    <property type="match status" value="1"/>
</dbReference>
<dbReference type="Pfam" id="PF00561">
    <property type="entry name" value="Abhydrolase_1"/>
    <property type="match status" value="1"/>
</dbReference>
<dbReference type="KEGG" id="aman:B6F84_06230"/>
<keyword evidence="6" id="KW-1185">Reference proteome</keyword>
<accession>A0A1W6JZL9</accession>
<keyword evidence="2" id="KW-0963">Cytoplasm</keyword>
<evidence type="ECO:0000256" key="2">
    <source>
        <dbReference type="ARBA" id="ARBA00022490"/>
    </source>
</evidence>
<dbReference type="InterPro" id="IPR000073">
    <property type="entry name" value="AB_hydrolase_1"/>
</dbReference>
<name>A0A1W6JZL9_9CREN</name>
<reference evidence="5 6" key="1">
    <citation type="submission" date="2017-03" db="EMBL/GenBank/DDBJ databases">
        <title>Sulfur activation and transportation mechanism of thermophilic Archaea Acidianus manzaensis YN-25.</title>
        <authorList>
            <person name="Ma Y."/>
            <person name="Yang Y."/>
            <person name="Xia J."/>
        </authorList>
    </citation>
    <scope>NUCLEOTIDE SEQUENCE [LARGE SCALE GENOMIC DNA]</scope>
    <source>
        <strain evidence="5 6">YN-25</strain>
    </source>
</reference>
<sequence length="195" mass="21202">MEPQEKFVEINGAKIHYLELGNGRLVVLHHGARFNAYTWNEVGTISSIAEAGYQAISIDFPGYGKSSSGRFNSLSDFIGDFIDTLKLQKPILLGASMGGEAVLEYAVDHADKIGGLILVGAVGVSSFESKLHNLDGLPVLLIWGKHDSVSPKHNAELLLKYVKTAKYVNIGNQHACYLDDPNGFNAQIKDFLKGL</sequence>
<dbReference type="STRING" id="282676.B6F84_06230"/>
<dbReference type="RefSeq" id="WP_148691449.1">
    <property type="nucleotide sequence ID" value="NZ_CP020477.1"/>
</dbReference>
<dbReference type="OrthoDB" id="7531at2157"/>
<evidence type="ECO:0000256" key="1">
    <source>
        <dbReference type="ARBA" id="ARBA00004496"/>
    </source>
</evidence>
<dbReference type="GO" id="GO:0016787">
    <property type="term" value="F:hydrolase activity"/>
    <property type="evidence" value="ECO:0007669"/>
    <property type="project" value="UniProtKB-KW"/>
</dbReference>
<feature type="domain" description="AB hydrolase-1" evidence="4">
    <location>
        <begin position="25"/>
        <end position="121"/>
    </location>
</feature>
<dbReference type="GeneID" id="41590500"/>
<proteinExistence type="inferred from homology"/>
<comment type="subcellular location">
    <subcellularLocation>
        <location evidence="1">Cytoplasm</location>
    </subcellularLocation>
</comment>
<keyword evidence="5" id="KW-0378">Hydrolase</keyword>
<evidence type="ECO:0000256" key="3">
    <source>
        <dbReference type="ARBA" id="ARBA00037942"/>
    </source>
</evidence>
<comment type="similarity">
    <text evidence="3">Belongs to the AB hydrolase superfamily. ABHD14 family.</text>
</comment>
<organism evidence="5 6">
    <name type="scientific">Acidianus manzaensis</name>
    <dbReference type="NCBI Taxonomy" id="282676"/>
    <lineage>
        <taxon>Archaea</taxon>
        <taxon>Thermoproteota</taxon>
        <taxon>Thermoprotei</taxon>
        <taxon>Sulfolobales</taxon>
        <taxon>Sulfolobaceae</taxon>
        <taxon>Acidianus</taxon>
    </lineage>
</organism>
<evidence type="ECO:0000313" key="6">
    <source>
        <dbReference type="Proteomes" id="UP000193404"/>
    </source>
</evidence>
<dbReference type="PANTHER" id="PTHR46197">
    <property type="entry name" value="PROTEIN ABHD14B-LIKE"/>
    <property type="match status" value="1"/>
</dbReference>
<dbReference type="GO" id="GO:0005737">
    <property type="term" value="C:cytoplasm"/>
    <property type="evidence" value="ECO:0007669"/>
    <property type="project" value="UniProtKB-SubCell"/>
</dbReference>
<dbReference type="AlphaFoldDB" id="A0A1W6JZL9"/>
<evidence type="ECO:0000259" key="4">
    <source>
        <dbReference type="Pfam" id="PF00561"/>
    </source>
</evidence>
<evidence type="ECO:0000313" key="5">
    <source>
        <dbReference type="EMBL" id="ARM75675.1"/>
    </source>
</evidence>
<dbReference type="InterPro" id="IPR029058">
    <property type="entry name" value="AB_hydrolase_fold"/>
</dbReference>
<dbReference type="Gene3D" id="3.40.50.1820">
    <property type="entry name" value="alpha/beta hydrolase"/>
    <property type="match status" value="1"/>
</dbReference>
<protein>
    <submittedName>
        <fullName evidence="5">2-hydroxy-6-oxo-6-phenylhexa-2,4-dienoate hydrolase</fullName>
    </submittedName>
</protein>
<dbReference type="Proteomes" id="UP000193404">
    <property type="component" value="Chromosome"/>
</dbReference>
<dbReference type="EMBL" id="CP020477">
    <property type="protein sequence ID" value="ARM75675.1"/>
    <property type="molecule type" value="Genomic_DNA"/>
</dbReference>